<feature type="transmembrane region" description="Helical" evidence="1">
    <location>
        <begin position="112"/>
        <end position="132"/>
    </location>
</feature>
<name>A0A0E2AJK9_BACFG</name>
<dbReference type="EMBL" id="AGXN01000023">
    <property type="protein sequence ID" value="EIY90108.1"/>
    <property type="molecule type" value="Genomic_DNA"/>
</dbReference>
<feature type="transmembrane region" description="Helical" evidence="1">
    <location>
        <begin position="52"/>
        <end position="72"/>
    </location>
</feature>
<feature type="transmembrane region" description="Helical" evidence="1">
    <location>
        <begin position="21"/>
        <end position="40"/>
    </location>
</feature>
<evidence type="ECO:0000256" key="1">
    <source>
        <dbReference type="SAM" id="Phobius"/>
    </source>
</evidence>
<sequence>MPTNYNQLLKDLEIGSVYIKIFICFLGCTFMLYPVLFYFTHFFRELSVYEQIFFVLGSSALYTGLGVPLSITSAIRYPGVFYLPLMLLSVSVIATIYIVFFMARSYDPLTTLLWILPTSYLLNLITGVISILREKKYPKTEMYY</sequence>
<keyword evidence="1" id="KW-0812">Transmembrane</keyword>
<organism evidence="2 3">
    <name type="scientific">Bacteroides fragilis CL07T12C05</name>
    <dbReference type="NCBI Taxonomy" id="997883"/>
    <lineage>
        <taxon>Bacteria</taxon>
        <taxon>Pseudomonadati</taxon>
        <taxon>Bacteroidota</taxon>
        <taxon>Bacteroidia</taxon>
        <taxon>Bacteroidales</taxon>
        <taxon>Bacteroidaceae</taxon>
        <taxon>Bacteroides</taxon>
    </lineage>
</organism>
<keyword evidence="1" id="KW-1133">Transmembrane helix</keyword>
<reference evidence="2 3" key="1">
    <citation type="submission" date="2012-02" db="EMBL/GenBank/DDBJ databases">
        <title>The Genome Sequence of Bacteroides fragilis CL07T12C05.</title>
        <authorList>
            <consortium name="The Broad Institute Genome Sequencing Platform"/>
            <person name="Earl A."/>
            <person name="Ward D."/>
            <person name="Feldgarden M."/>
            <person name="Gevers D."/>
            <person name="Zitomersky N.L."/>
            <person name="Coyne M.J."/>
            <person name="Comstock L.E."/>
            <person name="Young S.K."/>
            <person name="Zeng Q."/>
            <person name="Gargeya S."/>
            <person name="Fitzgerald M."/>
            <person name="Haas B."/>
            <person name="Abouelleil A."/>
            <person name="Alvarado L."/>
            <person name="Arachchi H.M."/>
            <person name="Berlin A."/>
            <person name="Chapman S.B."/>
            <person name="Gearin G."/>
            <person name="Goldberg J."/>
            <person name="Griggs A."/>
            <person name="Gujja S."/>
            <person name="Hansen M."/>
            <person name="Heiman D."/>
            <person name="Howarth C."/>
            <person name="Larimer J."/>
            <person name="Lui A."/>
            <person name="MacDonald P.J.P."/>
            <person name="McCowen C."/>
            <person name="Montmayeur A."/>
            <person name="Murphy C."/>
            <person name="Neiman D."/>
            <person name="Pearson M."/>
            <person name="Priest M."/>
            <person name="Roberts A."/>
            <person name="Saif S."/>
            <person name="Shea T."/>
            <person name="Sisk P."/>
            <person name="Stolte C."/>
            <person name="Sykes S."/>
            <person name="Wortman J."/>
            <person name="Nusbaum C."/>
            <person name="Birren B."/>
        </authorList>
    </citation>
    <scope>NUCLEOTIDE SEQUENCE [LARGE SCALE GENOMIC DNA]</scope>
    <source>
        <strain evidence="2 3">CL07T12C05</strain>
    </source>
</reference>
<gene>
    <name evidence="2" type="ORF">HMPREF1056_04115</name>
</gene>
<feature type="transmembrane region" description="Helical" evidence="1">
    <location>
        <begin position="79"/>
        <end position="100"/>
    </location>
</feature>
<evidence type="ECO:0000313" key="3">
    <source>
        <dbReference type="Proteomes" id="UP000003879"/>
    </source>
</evidence>
<accession>A0A0E2AJK9</accession>
<dbReference type="HOGENOM" id="CLU_1792636_0_0_10"/>
<evidence type="ECO:0000313" key="2">
    <source>
        <dbReference type="EMBL" id="EIY90108.1"/>
    </source>
</evidence>
<proteinExistence type="predicted"/>
<dbReference type="Proteomes" id="UP000003879">
    <property type="component" value="Unassembled WGS sequence"/>
</dbReference>
<keyword evidence="1" id="KW-0472">Membrane</keyword>
<dbReference type="AlphaFoldDB" id="A0A0E2AJK9"/>
<protein>
    <submittedName>
        <fullName evidence="2">Uncharacterized protein</fullName>
    </submittedName>
</protein>
<comment type="caution">
    <text evidence="2">The sequence shown here is derived from an EMBL/GenBank/DDBJ whole genome shotgun (WGS) entry which is preliminary data.</text>
</comment>